<dbReference type="InterPro" id="IPR001584">
    <property type="entry name" value="Integrase_cat-core"/>
</dbReference>
<dbReference type="GO" id="GO:0015074">
    <property type="term" value="P:DNA integration"/>
    <property type="evidence" value="ECO:0007669"/>
    <property type="project" value="InterPro"/>
</dbReference>
<dbReference type="Gene3D" id="3.30.420.10">
    <property type="entry name" value="Ribonuclease H-like superfamily/Ribonuclease H"/>
    <property type="match status" value="1"/>
</dbReference>
<keyword evidence="8" id="KW-1185">Reference proteome</keyword>
<accession>A0AA38Z034</accession>
<evidence type="ECO:0000256" key="5">
    <source>
        <dbReference type="SAM" id="MobiDB-lite"/>
    </source>
</evidence>
<keyword evidence="2" id="KW-0479">Metal-binding</keyword>
<organism evidence="7 8">
    <name type="scientific">Vitis rotundifolia</name>
    <name type="common">Muscadine grape</name>
    <dbReference type="NCBI Taxonomy" id="103349"/>
    <lineage>
        <taxon>Eukaryota</taxon>
        <taxon>Viridiplantae</taxon>
        <taxon>Streptophyta</taxon>
        <taxon>Embryophyta</taxon>
        <taxon>Tracheophyta</taxon>
        <taxon>Spermatophyta</taxon>
        <taxon>Magnoliopsida</taxon>
        <taxon>eudicotyledons</taxon>
        <taxon>Gunneridae</taxon>
        <taxon>Pentapetalae</taxon>
        <taxon>rosids</taxon>
        <taxon>Vitales</taxon>
        <taxon>Vitaceae</taxon>
        <taxon>Viteae</taxon>
        <taxon>Vitis</taxon>
    </lineage>
</organism>
<dbReference type="SUPFAM" id="SSF53098">
    <property type="entry name" value="Ribonuclease H-like"/>
    <property type="match status" value="1"/>
</dbReference>
<dbReference type="Pfam" id="PF07727">
    <property type="entry name" value="RVT_2"/>
    <property type="match status" value="1"/>
</dbReference>
<comment type="caution">
    <text evidence="7">The sequence shown here is derived from an EMBL/GenBank/DDBJ whole genome shotgun (WGS) entry which is preliminary data.</text>
</comment>
<evidence type="ECO:0000313" key="7">
    <source>
        <dbReference type="EMBL" id="KAJ9679662.1"/>
    </source>
</evidence>
<gene>
    <name evidence="7" type="ORF">PVL29_021556</name>
</gene>
<sequence>MGDSRSTPVIGKGKVLLKLTSGKVLALCDVLHVPDIRWNLVSVSLLGKAGVRILFDSDKIVLTKNDAFVGKGYCNQGLFLLNIYDIINNNASSSSAYIFDSCDIWHGRLEHVNFSYMKKMVELSLILKLSLENHEKCESCVESKTTKKSCKSVERKSNLLSLIHSDLGDLKNTMTRGGKRFYITFIDDYSRYTRVYLLRNKDEAKDVFIKYKIEVENQLSKKIKRLKTDREGEYESNPFNSFYEDHGIIHETTPPYSPESNGVAERKNSTLKDMMNAMLVSSGAPLNLWGEAILSTCHIQNRIPYKKTGKTPYELWKGYAPNIAYLKVWGCLAKVLLPEPKKRKLGLKTFDAMFIGYVENSVAYRFLVTKSENNLVDVNTIIETKNADFFENIFPVKLNGEQVQKTSGDKSIEPSEFEPRRSKRDRKETNLGDGFYTFLIDEDPRSYKEAITSPDTWELVDLPPGAKTIGCKWIFKRKLKQDGSIEKYKARLVAKGFKQRNDVDYFDTFAPVTRIASIRVLIALASIHNLVVHQMDVKTAFLNGDLEKEIYMDQPEGCMVPGKEKKVCKLVKSLYGLKQAPKQ</sequence>
<reference evidence="7 8" key="1">
    <citation type="journal article" date="2023" name="BMC Biotechnol.">
        <title>Vitis rotundifolia cv Carlos genome sequencing.</title>
        <authorList>
            <person name="Huff M."/>
            <person name="Hulse-Kemp A."/>
            <person name="Scheffler B."/>
            <person name="Youngblood R."/>
            <person name="Simpson S."/>
            <person name="Babiker E."/>
            <person name="Staton M."/>
        </authorList>
    </citation>
    <scope>NUCLEOTIDE SEQUENCE [LARGE SCALE GENOMIC DNA]</scope>
    <source>
        <tissue evidence="7">Leaf</tissue>
    </source>
</reference>
<name>A0AA38Z034_VITRO</name>
<feature type="domain" description="Integrase catalytic" evidence="6">
    <location>
        <begin position="155"/>
        <end position="320"/>
    </location>
</feature>
<dbReference type="Pfam" id="PF13976">
    <property type="entry name" value="gag_pre-integrs"/>
    <property type="match status" value="1"/>
</dbReference>
<dbReference type="SUPFAM" id="SSF56672">
    <property type="entry name" value="DNA/RNA polymerases"/>
    <property type="match status" value="1"/>
</dbReference>
<keyword evidence="4" id="KW-0378">Hydrolase</keyword>
<dbReference type="GO" id="GO:0003676">
    <property type="term" value="F:nucleic acid binding"/>
    <property type="evidence" value="ECO:0007669"/>
    <property type="project" value="InterPro"/>
</dbReference>
<dbReference type="EMBL" id="JARBHA010000016">
    <property type="protein sequence ID" value="KAJ9679662.1"/>
    <property type="molecule type" value="Genomic_DNA"/>
</dbReference>
<protein>
    <recommendedName>
        <fullName evidence="6">Integrase catalytic domain-containing protein</fullName>
    </recommendedName>
</protein>
<feature type="compositionally biased region" description="Basic and acidic residues" evidence="5">
    <location>
        <begin position="407"/>
        <end position="428"/>
    </location>
</feature>
<evidence type="ECO:0000256" key="1">
    <source>
        <dbReference type="ARBA" id="ARBA00022670"/>
    </source>
</evidence>
<dbReference type="InterPro" id="IPR039537">
    <property type="entry name" value="Retrotran_Ty1/copia-like"/>
</dbReference>
<dbReference type="InterPro" id="IPR012337">
    <property type="entry name" value="RNaseH-like_sf"/>
</dbReference>
<dbReference type="PROSITE" id="PS50994">
    <property type="entry name" value="INTEGRASE"/>
    <property type="match status" value="1"/>
</dbReference>
<evidence type="ECO:0000259" key="6">
    <source>
        <dbReference type="PROSITE" id="PS50994"/>
    </source>
</evidence>
<proteinExistence type="predicted"/>
<keyword evidence="3" id="KW-0064">Aspartyl protease</keyword>
<dbReference type="Pfam" id="PF00665">
    <property type="entry name" value="rve"/>
    <property type="match status" value="1"/>
</dbReference>
<dbReference type="AlphaFoldDB" id="A0AA38Z034"/>
<dbReference type="GO" id="GO:0004190">
    <property type="term" value="F:aspartic-type endopeptidase activity"/>
    <property type="evidence" value="ECO:0007669"/>
    <property type="project" value="UniProtKB-KW"/>
</dbReference>
<dbReference type="Proteomes" id="UP001168098">
    <property type="component" value="Unassembled WGS sequence"/>
</dbReference>
<dbReference type="PANTHER" id="PTHR42648:SF20">
    <property type="entry name" value="RNA-DIRECTED DNA POLYMERASE"/>
    <property type="match status" value="1"/>
</dbReference>
<dbReference type="InterPro" id="IPR057670">
    <property type="entry name" value="SH3_retrovirus"/>
</dbReference>
<dbReference type="InterPro" id="IPR013103">
    <property type="entry name" value="RVT_2"/>
</dbReference>
<dbReference type="InterPro" id="IPR025724">
    <property type="entry name" value="GAG-pre-integrase_dom"/>
</dbReference>
<dbReference type="GO" id="GO:0046872">
    <property type="term" value="F:metal ion binding"/>
    <property type="evidence" value="ECO:0007669"/>
    <property type="project" value="UniProtKB-KW"/>
</dbReference>
<evidence type="ECO:0000256" key="4">
    <source>
        <dbReference type="ARBA" id="ARBA00022801"/>
    </source>
</evidence>
<dbReference type="InterPro" id="IPR054722">
    <property type="entry name" value="PolX-like_BBD"/>
</dbReference>
<dbReference type="Pfam" id="PF22936">
    <property type="entry name" value="Pol_BBD"/>
    <property type="match status" value="1"/>
</dbReference>
<dbReference type="GO" id="GO:0006508">
    <property type="term" value="P:proteolysis"/>
    <property type="evidence" value="ECO:0007669"/>
    <property type="project" value="UniProtKB-KW"/>
</dbReference>
<dbReference type="InterPro" id="IPR036397">
    <property type="entry name" value="RNaseH_sf"/>
</dbReference>
<feature type="region of interest" description="Disordered" evidence="5">
    <location>
        <begin position="405"/>
        <end position="428"/>
    </location>
</feature>
<evidence type="ECO:0000256" key="3">
    <source>
        <dbReference type="ARBA" id="ARBA00022750"/>
    </source>
</evidence>
<dbReference type="Pfam" id="PF25597">
    <property type="entry name" value="SH3_retrovirus"/>
    <property type="match status" value="1"/>
</dbReference>
<keyword evidence="1" id="KW-0645">Protease</keyword>
<dbReference type="InterPro" id="IPR043502">
    <property type="entry name" value="DNA/RNA_pol_sf"/>
</dbReference>
<evidence type="ECO:0000256" key="2">
    <source>
        <dbReference type="ARBA" id="ARBA00022723"/>
    </source>
</evidence>
<evidence type="ECO:0000313" key="8">
    <source>
        <dbReference type="Proteomes" id="UP001168098"/>
    </source>
</evidence>
<dbReference type="PANTHER" id="PTHR42648">
    <property type="entry name" value="TRANSPOSASE, PUTATIVE-RELATED"/>
    <property type="match status" value="1"/>
</dbReference>